<protein>
    <recommendedName>
        <fullName evidence="6">RING-type domain-containing protein</fullName>
    </recommendedName>
</protein>
<keyword evidence="5" id="KW-0472">Membrane</keyword>
<feature type="transmembrane region" description="Helical" evidence="5">
    <location>
        <begin position="258"/>
        <end position="280"/>
    </location>
</feature>
<dbReference type="GO" id="GO:0008270">
    <property type="term" value="F:zinc ion binding"/>
    <property type="evidence" value="ECO:0007669"/>
    <property type="project" value="UniProtKB-KW"/>
</dbReference>
<evidence type="ECO:0000256" key="5">
    <source>
        <dbReference type="SAM" id="Phobius"/>
    </source>
</evidence>
<dbReference type="OrthoDB" id="1711136at2759"/>
<keyword evidence="5" id="KW-0812">Transmembrane</keyword>
<dbReference type="GO" id="GO:0006511">
    <property type="term" value="P:ubiquitin-dependent protein catabolic process"/>
    <property type="evidence" value="ECO:0000318"/>
    <property type="project" value="GO_Central"/>
</dbReference>
<dbReference type="Gene3D" id="3.30.40.10">
    <property type="entry name" value="Zinc/RING finger domain, C3HC4 (zinc finger)"/>
    <property type="match status" value="1"/>
</dbReference>
<evidence type="ECO:0000259" key="6">
    <source>
        <dbReference type="PROSITE" id="PS50089"/>
    </source>
</evidence>
<dbReference type="OMA" id="HERNIQH"/>
<feature type="transmembrane region" description="Helical" evidence="5">
    <location>
        <begin position="292"/>
        <end position="312"/>
    </location>
</feature>
<dbReference type="GO" id="GO:0061630">
    <property type="term" value="F:ubiquitin protein ligase activity"/>
    <property type="evidence" value="ECO:0000318"/>
    <property type="project" value="GO_Central"/>
</dbReference>
<keyword evidence="1 3" id="KW-0863">Zinc-finger</keyword>
<dbReference type="Proteomes" id="UP000007110">
    <property type="component" value="Unassembled WGS sequence"/>
</dbReference>
<dbReference type="SMART" id="SM00184">
    <property type="entry name" value="RING"/>
    <property type="match status" value="1"/>
</dbReference>
<evidence type="ECO:0000256" key="4">
    <source>
        <dbReference type="SAM" id="MobiDB-lite"/>
    </source>
</evidence>
<sequence length="500" mass="56050">MANSFSILLSYIDNLLWLCTQLFYGILLIIDFNYKLVTTLYRGFVQLWGLSVQVAITIGNAFVSSIEFLAELPVKSFHLGNYLLELVRNLVSNASQAFTSWFWVTLANGLEMLTAIFKNLGLAFISVWTKLFDLLVFHSTQLVDVITSQLETTYNDVNKAKANTVHVLHSVGSEMQGSVLGVCNVIFEYFITVVTYPIAIFNACTKSILEGLYFCVRFFKAIVDSSVRIFEDLIEIVYSSISSIANGLYYIMNTLTDIATFCITVIDCISQTLSAFFYSAAESYLSISSFMVKNWGALLALALCVTLVWVTINMTRQHDRNIFQDLIRFVKSFTHYLPHAIEREPVRPEGHLHHDIRPQGQQRVELQDRNEENGNTGAGQDLPVGLVGEGDQPGPSRPIHTLHSPYLLRSRPFTPSGEPSGGNNPIESTMSDLKHRLSKEQERKTCVVCLDAVKDTLFLPCRHLCVCLPCADKIVSNADILSRSCPLCRTRIGSIVEVYS</sequence>
<feature type="transmembrane region" description="Helical" evidence="5">
    <location>
        <begin position="15"/>
        <end position="34"/>
    </location>
</feature>
<keyword evidence="1 3" id="KW-0479">Metal-binding</keyword>
<proteinExistence type="predicted"/>
<evidence type="ECO:0000313" key="8">
    <source>
        <dbReference type="Proteomes" id="UP000007110"/>
    </source>
</evidence>
<dbReference type="FunCoup" id="A0A7M7HLS9">
    <property type="interactions" value="779"/>
</dbReference>
<feature type="domain" description="RING-type" evidence="6">
    <location>
        <begin position="446"/>
        <end position="489"/>
    </location>
</feature>
<evidence type="ECO:0000256" key="3">
    <source>
        <dbReference type="PROSITE-ProRule" id="PRU00175"/>
    </source>
</evidence>
<dbReference type="PANTHER" id="PTHR22696:SF1">
    <property type="entry name" value="E3 UBIQUITIN-PROTEIN LIGASE RNF26"/>
    <property type="match status" value="1"/>
</dbReference>
<dbReference type="InterPro" id="IPR001841">
    <property type="entry name" value="Znf_RING"/>
</dbReference>
<keyword evidence="2" id="KW-0862">Zinc</keyword>
<evidence type="ECO:0000313" key="7">
    <source>
        <dbReference type="EnsemblMetazoa" id="XP_011679732"/>
    </source>
</evidence>
<dbReference type="EnsemblMetazoa" id="XM_011681430">
    <property type="protein sequence ID" value="XP_011679732"/>
    <property type="gene ID" value="LOC105445642"/>
</dbReference>
<dbReference type="GO" id="GO:0016567">
    <property type="term" value="P:protein ubiquitination"/>
    <property type="evidence" value="ECO:0000318"/>
    <property type="project" value="GO_Central"/>
</dbReference>
<keyword evidence="5" id="KW-1133">Transmembrane helix</keyword>
<organism evidence="7 8">
    <name type="scientific">Strongylocentrotus purpuratus</name>
    <name type="common">Purple sea urchin</name>
    <dbReference type="NCBI Taxonomy" id="7668"/>
    <lineage>
        <taxon>Eukaryota</taxon>
        <taxon>Metazoa</taxon>
        <taxon>Echinodermata</taxon>
        <taxon>Eleutherozoa</taxon>
        <taxon>Echinozoa</taxon>
        <taxon>Echinoidea</taxon>
        <taxon>Euechinoidea</taxon>
        <taxon>Echinacea</taxon>
        <taxon>Camarodonta</taxon>
        <taxon>Echinidea</taxon>
        <taxon>Strongylocentrotidae</taxon>
        <taxon>Strongylocentrotus</taxon>
    </lineage>
</organism>
<name>A0A7M7HLS9_STRPU</name>
<dbReference type="RefSeq" id="XP_011679732.2">
    <property type="nucleotide sequence ID" value="XM_011681430.2"/>
</dbReference>
<keyword evidence="8" id="KW-1185">Reference proteome</keyword>
<feature type="transmembrane region" description="Helical" evidence="5">
    <location>
        <begin position="46"/>
        <end position="70"/>
    </location>
</feature>
<reference evidence="8" key="1">
    <citation type="submission" date="2015-02" db="EMBL/GenBank/DDBJ databases">
        <title>Genome sequencing for Strongylocentrotus purpuratus.</title>
        <authorList>
            <person name="Murali S."/>
            <person name="Liu Y."/>
            <person name="Vee V."/>
            <person name="English A."/>
            <person name="Wang M."/>
            <person name="Skinner E."/>
            <person name="Han Y."/>
            <person name="Muzny D.M."/>
            <person name="Worley K.C."/>
            <person name="Gibbs R.A."/>
        </authorList>
    </citation>
    <scope>NUCLEOTIDE SEQUENCE</scope>
</reference>
<dbReference type="InterPro" id="IPR013083">
    <property type="entry name" value="Znf_RING/FYVE/PHD"/>
</dbReference>
<reference evidence="7" key="2">
    <citation type="submission" date="2021-01" db="UniProtKB">
        <authorList>
            <consortium name="EnsemblMetazoa"/>
        </authorList>
    </citation>
    <scope>IDENTIFICATION</scope>
</reference>
<evidence type="ECO:0000256" key="1">
    <source>
        <dbReference type="ARBA" id="ARBA00022771"/>
    </source>
</evidence>
<accession>A0A7M7HLS9</accession>
<evidence type="ECO:0000256" key="2">
    <source>
        <dbReference type="ARBA" id="ARBA00022833"/>
    </source>
</evidence>
<dbReference type="AlphaFoldDB" id="A0A7M7HLS9"/>
<dbReference type="KEGG" id="spu:105445642"/>
<dbReference type="GeneID" id="105445642"/>
<dbReference type="PROSITE" id="PS50089">
    <property type="entry name" value="ZF_RING_2"/>
    <property type="match status" value="1"/>
</dbReference>
<dbReference type="SUPFAM" id="SSF57850">
    <property type="entry name" value="RING/U-box"/>
    <property type="match status" value="1"/>
</dbReference>
<dbReference type="InParanoid" id="A0A7M7HLS9"/>
<dbReference type="PANTHER" id="PTHR22696">
    <property type="entry name" value="E3 UBIQUITIN-PROTEIN LIGASE RNF26"/>
    <property type="match status" value="1"/>
</dbReference>
<dbReference type="Pfam" id="PF13920">
    <property type="entry name" value="zf-C3HC4_3"/>
    <property type="match status" value="1"/>
</dbReference>
<feature type="region of interest" description="Disordered" evidence="4">
    <location>
        <begin position="408"/>
        <end position="429"/>
    </location>
</feature>